<sequence length="49" mass="5632">ARAWNLRQKSVTSVLVGASRLSQLQESVRMMDNLDFSPEEELKIDQILE</sequence>
<dbReference type="InterPro" id="IPR036812">
    <property type="entry name" value="NAD(P)_OxRdtase_dom_sf"/>
</dbReference>
<name>A0A2G0E5X8_ENTFC</name>
<reference evidence="1 2" key="1">
    <citation type="submission" date="2017-10" db="EMBL/GenBank/DDBJ databases">
        <title>Draft genomes of the Enterococcus faecium isolated from human feces before and after Helicobacter pylori eradication therapy.</title>
        <authorList>
            <person name="Prianichniikov N.A."/>
            <person name="Glushchenko O.E."/>
            <person name="Malakhova M.V."/>
        </authorList>
    </citation>
    <scope>NUCLEOTIDE SEQUENCE [LARGE SCALE GENOMIC DNA]</scope>
    <source>
        <strain evidence="1 2">Hp_5-7</strain>
    </source>
</reference>
<organism evidence="1 2">
    <name type="scientific">Enterococcus faecium</name>
    <name type="common">Streptococcus faecium</name>
    <dbReference type="NCBI Taxonomy" id="1352"/>
    <lineage>
        <taxon>Bacteria</taxon>
        <taxon>Bacillati</taxon>
        <taxon>Bacillota</taxon>
        <taxon>Bacilli</taxon>
        <taxon>Lactobacillales</taxon>
        <taxon>Enterococcaceae</taxon>
        <taxon>Enterococcus</taxon>
    </lineage>
</organism>
<evidence type="ECO:0000313" key="2">
    <source>
        <dbReference type="Proteomes" id="UP000224303"/>
    </source>
</evidence>
<evidence type="ECO:0000313" key="1">
    <source>
        <dbReference type="EMBL" id="PHL19883.1"/>
    </source>
</evidence>
<dbReference type="EMBL" id="PCGC01000638">
    <property type="protein sequence ID" value="PHL19883.1"/>
    <property type="molecule type" value="Genomic_DNA"/>
</dbReference>
<proteinExistence type="predicted"/>
<accession>A0A2G0E5X8</accession>
<gene>
    <name evidence="1" type="ORF">CQR37_17740</name>
</gene>
<comment type="caution">
    <text evidence="1">The sequence shown here is derived from an EMBL/GenBank/DDBJ whole genome shotgun (WGS) entry which is preliminary data.</text>
</comment>
<dbReference type="Gene3D" id="3.20.20.100">
    <property type="entry name" value="NADP-dependent oxidoreductase domain"/>
    <property type="match status" value="1"/>
</dbReference>
<dbReference type="AlphaFoldDB" id="A0A2G0E5X8"/>
<feature type="non-terminal residue" evidence="1">
    <location>
        <position position="1"/>
    </location>
</feature>
<protein>
    <submittedName>
        <fullName evidence="1">Aldo/keto reductase</fullName>
    </submittedName>
</protein>
<dbReference type="Proteomes" id="UP000224303">
    <property type="component" value="Unassembled WGS sequence"/>
</dbReference>
<dbReference type="SUPFAM" id="SSF51430">
    <property type="entry name" value="NAD(P)-linked oxidoreductase"/>
    <property type="match status" value="1"/>
</dbReference>